<dbReference type="Proteomes" id="UP000193920">
    <property type="component" value="Unassembled WGS sequence"/>
</dbReference>
<comment type="caution">
    <text evidence="2">The sequence shown here is derived from an EMBL/GenBank/DDBJ whole genome shotgun (WGS) entry which is preliminary data.</text>
</comment>
<dbReference type="EMBL" id="MCOG01000051">
    <property type="protein sequence ID" value="ORY65721.1"/>
    <property type="molecule type" value="Genomic_DNA"/>
</dbReference>
<feature type="non-terminal residue" evidence="2">
    <location>
        <position position="188"/>
    </location>
</feature>
<sequence length="188" mass="21777">MFAYRSRRKREFETINSRETLSYSLQYDDEFYSVKRSKSALKKSNSSSNNSRKSVQFNEVVLEVFDLINDDDESDDTISNRLSSPKIVKSSLKNEKVYVPVRYSNTIFPKAIINEYNGEIINFQRDEVREDKQENKIEDTKNNTNENQLSEILIIKENEDETSTVLSHTKDDDSGAMNTITSTSSQKL</sequence>
<protein>
    <submittedName>
        <fullName evidence="2">Uncharacterized protein</fullName>
    </submittedName>
</protein>
<name>A0A1Y2E2D9_9FUNG</name>
<dbReference type="AlphaFoldDB" id="A0A1Y2E2D9"/>
<evidence type="ECO:0000313" key="3">
    <source>
        <dbReference type="Proteomes" id="UP000193920"/>
    </source>
</evidence>
<organism evidence="2 3">
    <name type="scientific">Neocallimastix californiae</name>
    <dbReference type="NCBI Taxonomy" id="1754190"/>
    <lineage>
        <taxon>Eukaryota</taxon>
        <taxon>Fungi</taxon>
        <taxon>Fungi incertae sedis</taxon>
        <taxon>Chytridiomycota</taxon>
        <taxon>Chytridiomycota incertae sedis</taxon>
        <taxon>Neocallimastigomycetes</taxon>
        <taxon>Neocallimastigales</taxon>
        <taxon>Neocallimastigaceae</taxon>
        <taxon>Neocallimastix</taxon>
    </lineage>
</organism>
<evidence type="ECO:0000313" key="2">
    <source>
        <dbReference type="EMBL" id="ORY65721.1"/>
    </source>
</evidence>
<feature type="compositionally biased region" description="Polar residues" evidence="1">
    <location>
        <begin position="176"/>
        <end position="188"/>
    </location>
</feature>
<evidence type="ECO:0000256" key="1">
    <source>
        <dbReference type="SAM" id="MobiDB-lite"/>
    </source>
</evidence>
<proteinExistence type="predicted"/>
<gene>
    <name evidence="2" type="ORF">LY90DRAFT_700704</name>
</gene>
<feature type="region of interest" description="Disordered" evidence="1">
    <location>
        <begin position="160"/>
        <end position="188"/>
    </location>
</feature>
<reference evidence="2 3" key="1">
    <citation type="submission" date="2016-08" db="EMBL/GenBank/DDBJ databases">
        <title>A Parts List for Fungal Cellulosomes Revealed by Comparative Genomics.</title>
        <authorList>
            <consortium name="DOE Joint Genome Institute"/>
            <person name="Haitjema C.H."/>
            <person name="Gilmore S.P."/>
            <person name="Henske J.K."/>
            <person name="Solomon K.V."/>
            <person name="De Groot R."/>
            <person name="Kuo A."/>
            <person name="Mondo S.J."/>
            <person name="Salamov A.A."/>
            <person name="Labutti K."/>
            <person name="Zhao Z."/>
            <person name="Chiniquy J."/>
            <person name="Barry K."/>
            <person name="Brewer H.M."/>
            <person name="Purvine S.O."/>
            <person name="Wright A.T."/>
            <person name="Boxma B."/>
            <person name="Van Alen T."/>
            <person name="Hackstein J.H."/>
            <person name="Baker S.E."/>
            <person name="Grigoriev I.V."/>
            <person name="O'Malley M.A."/>
        </authorList>
    </citation>
    <scope>NUCLEOTIDE SEQUENCE [LARGE SCALE GENOMIC DNA]</scope>
    <source>
        <strain evidence="2 3">G1</strain>
    </source>
</reference>
<keyword evidence="3" id="KW-1185">Reference proteome</keyword>
<accession>A0A1Y2E2D9</accession>